<dbReference type="PIRSF" id="PIRSF004929">
    <property type="entry name" value="UCP004929"/>
    <property type="match status" value="1"/>
</dbReference>
<gene>
    <name evidence="1" type="ORF">ENS19_04105</name>
</gene>
<dbReference type="AlphaFoldDB" id="A0A7C3F498"/>
<sequence>MKVHDEHVIEALGRSKVIIRDGKVIEVGLPMISECPLAKRFRKPVGRIHPEAVRENIENRISEIGMFTKDRKLVEKSDFVLFGASELISNALEIKMIDAAVIVCDGAGTVIVNEPDLVQGIGGRMSGIVSTSPIREVMDAIEAKGGTVLDRSSAKIDQYSGTELALCRGFRRVAVTVADGDSAKRIRDKFPETIIIGVHLTGVSRQEAEVLVANCDIVSGCASKWIRELGGKAALMQAGASIPVFALSQKGREIVLEKIKKTPMKTVIKVANLPYSEGNSPNPLV</sequence>
<reference evidence="1" key="1">
    <citation type="journal article" date="2020" name="mSystems">
        <title>Genome- and Community-Level Interaction Insights into Carbon Utilization and Element Cycling Functions of Hydrothermarchaeota in Hydrothermal Sediment.</title>
        <authorList>
            <person name="Zhou Z."/>
            <person name="Liu Y."/>
            <person name="Xu W."/>
            <person name="Pan J."/>
            <person name="Luo Z.H."/>
            <person name="Li M."/>
        </authorList>
    </citation>
    <scope>NUCLEOTIDE SEQUENCE [LARGE SCALE GENOMIC DNA]</scope>
    <source>
        <strain evidence="1">SpSt-468</strain>
    </source>
</reference>
<accession>A0A7C3F498</accession>
<organism evidence="1">
    <name type="scientific">Candidatus Methanomethylicus mesodigestus</name>
    <dbReference type="NCBI Taxonomy" id="1867258"/>
    <lineage>
        <taxon>Archaea</taxon>
        <taxon>Thermoproteota</taxon>
        <taxon>Methanosuratincolia</taxon>
        <taxon>Candidatus Methanomethylicales</taxon>
        <taxon>Candidatus Methanomethylicaceae</taxon>
        <taxon>Candidatus Methanomethylicus</taxon>
    </lineage>
</organism>
<protein>
    <submittedName>
        <fullName evidence="1">DUF2099 family protein</fullName>
    </submittedName>
</protein>
<comment type="caution">
    <text evidence="1">The sequence shown here is derived from an EMBL/GenBank/DDBJ whole genome shotgun (WGS) entry which is preliminary data.</text>
</comment>
<dbReference type="NCBIfam" id="TIGR03275">
    <property type="entry name" value="methan_mark_8"/>
    <property type="match status" value="1"/>
</dbReference>
<dbReference type="InterPro" id="IPR009181">
    <property type="entry name" value="Methan_mark_8"/>
</dbReference>
<dbReference type="EMBL" id="DSTX01000005">
    <property type="protein sequence ID" value="HFK20446.1"/>
    <property type="molecule type" value="Genomic_DNA"/>
</dbReference>
<dbReference type="Pfam" id="PF09872">
    <property type="entry name" value="DUF2099"/>
    <property type="match status" value="1"/>
</dbReference>
<evidence type="ECO:0000313" key="1">
    <source>
        <dbReference type="EMBL" id="HFK20446.1"/>
    </source>
</evidence>
<name>A0A7C3F498_9CREN</name>
<proteinExistence type="predicted"/>